<evidence type="ECO:0000256" key="1">
    <source>
        <dbReference type="ARBA" id="ARBA00022468"/>
    </source>
</evidence>
<dbReference type="Pfam" id="PF00566">
    <property type="entry name" value="RabGAP-TBC"/>
    <property type="match status" value="1"/>
</dbReference>
<dbReference type="PANTHER" id="PTHR20913">
    <property type="entry name" value="TBC1 DOMAIN FAMILY MEMBER 20/GTPASE"/>
    <property type="match status" value="1"/>
</dbReference>
<feature type="domain" description="Rab-GAP TBC" evidence="3">
    <location>
        <begin position="67"/>
        <end position="296"/>
    </location>
</feature>
<dbReference type="InterPro" id="IPR035969">
    <property type="entry name" value="Rab-GAP_TBC_sf"/>
</dbReference>
<accession>A0AAN9UCQ5</accession>
<dbReference type="GO" id="GO:0006888">
    <property type="term" value="P:endoplasmic reticulum to Golgi vesicle-mediated transport"/>
    <property type="evidence" value="ECO:0007669"/>
    <property type="project" value="TreeGrafter"/>
</dbReference>
<name>A0AAN9UCQ5_9PEZI</name>
<feature type="region of interest" description="Disordered" evidence="2">
    <location>
        <begin position="1"/>
        <end position="41"/>
    </location>
</feature>
<evidence type="ECO:0000313" key="4">
    <source>
        <dbReference type="EMBL" id="KAK7745258.1"/>
    </source>
</evidence>
<evidence type="ECO:0000313" key="5">
    <source>
        <dbReference type="Proteomes" id="UP001320420"/>
    </source>
</evidence>
<evidence type="ECO:0000259" key="3">
    <source>
        <dbReference type="PROSITE" id="PS50086"/>
    </source>
</evidence>
<keyword evidence="1" id="KW-0343">GTPase activation</keyword>
<dbReference type="GO" id="GO:0005789">
    <property type="term" value="C:endoplasmic reticulum membrane"/>
    <property type="evidence" value="ECO:0007669"/>
    <property type="project" value="TreeGrafter"/>
</dbReference>
<dbReference type="PANTHER" id="PTHR20913:SF7">
    <property type="entry name" value="RE60063P"/>
    <property type="match status" value="1"/>
</dbReference>
<dbReference type="AlphaFoldDB" id="A0AAN9UCQ5"/>
<gene>
    <name evidence="4" type="primary">GYP8</name>
    <name evidence="4" type="ORF">SLS62_009810</name>
</gene>
<dbReference type="InterPro" id="IPR045913">
    <property type="entry name" value="TBC20/Gyp8-like"/>
</dbReference>
<reference evidence="4 5" key="1">
    <citation type="submission" date="2024-02" db="EMBL/GenBank/DDBJ databases">
        <title>De novo assembly and annotation of 12 fungi associated with fruit tree decline syndrome in Ontario, Canada.</title>
        <authorList>
            <person name="Sulman M."/>
            <person name="Ellouze W."/>
            <person name="Ilyukhin E."/>
        </authorList>
    </citation>
    <scope>NUCLEOTIDE SEQUENCE [LARGE SCALE GENOMIC DNA]</scope>
    <source>
        <strain evidence="4 5">M11/M66-122</strain>
    </source>
</reference>
<sequence length="470" mass="51736">MSVKEEEDDHEHSRCSESPRSLSSLSDEKGALSDDVEEDEKTKRILAACETRNIGELQELAMSKGGFLSDANRALAWPILLGAIDSWGSTDLDGKAAADPVPGAEGEAEEEDWRNLPPHRDEAQVKLDVDRSFVYYPNDNSPTELDAKKAELSDLITEVLRRQPHLCYFQGYHDICQVFLLVLPADDGGNGPSAATSASTSSERRRQRQRQRALAVARLSALRIRDFMLPSLGPAVAQLRLIPEVLGSADPALAARLRHTATEPYFALADTLTMFAHNVRRLAAIARLFDALLAREPAFALYVFARLALDRSPDLVGDARYRADPDMLHFALSKLPQSPALDLDRAVAGAARLLADHPPHALPAWRWRPWWLGGAAGGVLGGAGISRNSVLRTARDVERCAREQSLADGRRFFDAQLRELRRAERCDVLRRRYDTWPNRIAAVTVLVGVAAALYAQRTGPSGLGWGWVSG</sequence>
<protein>
    <submittedName>
        <fullName evidence="4">GTPase-activating protein gyp8</fullName>
    </submittedName>
</protein>
<proteinExistence type="predicted"/>
<dbReference type="GO" id="GO:0005096">
    <property type="term" value="F:GTPase activator activity"/>
    <property type="evidence" value="ECO:0007669"/>
    <property type="project" value="UniProtKB-KW"/>
</dbReference>
<dbReference type="EMBL" id="JAKJXP020000109">
    <property type="protein sequence ID" value="KAK7745258.1"/>
    <property type="molecule type" value="Genomic_DNA"/>
</dbReference>
<dbReference type="PROSITE" id="PS50086">
    <property type="entry name" value="TBC_RABGAP"/>
    <property type="match status" value="1"/>
</dbReference>
<evidence type="ECO:0000256" key="2">
    <source>
        <dbReference type="SAM" id="MobiDB-lite"/>
    </source>
</evidence>
<keyword evidence="5" id="KW-1185">Reference proteome</keyword>
<comment type="caution">
    <text evidence="4">The sequence shown here is derived from an EMBL/GenBank/DDBJ whole genome shotgun (WGS) entry which is preliminary data.</text>
</comment>
<dbReference type="Proteomes" id="UP001320420">
    <property type="component" value="Unassembled WGS sequence"/>
</dbReference>
<dbReference type="SUPFAM" id="SSF47923">
    <property type="entry name" value="Ypt/Rab-GAP domain of gyp1p"/>
    <property type="match status" value="1"/>
</dbReference>
<dbReference type="Gene3D" id="1.10.8.1310">
    <property type="match status" value="1"/>
</dbReference>
<dbReference type="SMART" id="SM00164">
    <property type="entry name" value="TBC"/>
    <property type="match status" value="1"/>
</dbReference>
<dbReference type="InterPro" id="IPR000195">
    <property type="entry name" value="Rab-GAP-TBC_dom"/>
</dbReference>
<feature type="region of interest" description="Disordered" evidence="2">
    <location>
        <begin position="94"/>
        <end position="113"/>
    </location>
</feature>
<dbReference type="Gene3D" id="1.10.472.80">
    <property type="entry name" value="Ypt/Rab-GAP domain of gyp1p, domain 3"/>
    <property type="match status" value="1"/>
</dbReference>
<organism evidence="4 5">
    <name type="scientific">Diatrype stigma</name>
    <dbReference type="NCBI Taxonomy" id="117547"/>
    <lineage>
        <taxon>Eukaryota</taxon>
        <taxon>Fungi</taxon>
        <taxon>Dikarya</taxon>
        <taxon>Ascomycota</taxon>
        <taxon>Pezizomycotina</taxon>
        <taxon>Sordariomycetes</taxon>
        <taxon>Xylariomycetidae</taxon>
        <taxon>Xylariales</taxon>
        <taxon>Diatrypaceae</taxon>
        <taxon>Diatrype</taxon>
    </lineage>
</organism>